<feature type="signal peptide" evidence="1">
    <location>
        <begin position="1"/>
        <end position="23"/>
    </location>
</feature>
<keyword evidence="3" id="KW-1185">Reference proteome</keyword>
<comment type="caution">
    <text evidence="2">The sequence shown here is derived from an EMBL/GenBank/DDBJ whole genome shotgun (WGS) entry which is preliminary data.</text>
</comment>
<gene>
    <name evidence="2" type="ORF">SEMRO_319_G116120.1</name>
</gene>
<proteinExistence type="predicted"/>
<keyword evidence="1" id="KW-0732">Signal</keyword>
<dbReference type="Pfam" id="PF11360">
    <property type="entry name" value="DUF3110"/>
    <property type="match status" value="1"/>
</dbReference>
<organism evidence="2 3">
    <name type="scientific">Seminavis robusta</name>
    <dbReference type="NCBI Taxonomy" id="568900"/>
    <lineage>
        <taxon>Eukaryota</taxon>
        <taxon>Sar</taxon>
        <taxon>Stramenopiles</taxon>
        <taxon>Ochrophyta</taxon>
        <taxon>Bacillariophyta</taxon>
        <taxon>Bacillariophyceae</taxon>
        <taxon>Bacillariophycidae</taxon>
        <taxon>Naviculales</taxon>
        <taxon>Naviculaceae</taxon>
        <taxon>Seminavis</taxon>
    </lineage>
</organism>
<accession>A0A9N8DS80</accession>
<dbReference type="OrthoDB" id="187941at2759"/>
<evidence type="ECO:0000313" key="3">
    <source>
        <dbReference type="Proteomes" id="UP001153069"/>
    </source>
</evidence>
<dbReference type="InterPro" id="IPR021503">
    <property type="entry name" value="DUF3110"/>
</dbReference>
<dbReference type="AlphaFoldDB" id="A0A9N8DS80"/>
<dbReference type="Proteomes" id="UP001153069">
    <property type="component" value="Unassembled WGS sequence"/>
</dbReference>
<feature type="chain" id="PRO_5040455832" description="CARDB domain-containing protein" evidence="1">
    <location>
        <begin position="24"/>
        <end position="152"/>
    </location>
</feature>
<evidence type="ECO:0000256" key="1">
    <source>
        <dbReference type="SAM" id="SignalP"/>
    </source>
</evidence>
<protein>
    <recommendedName>
        <fullName evidence="4">CARDB domain-containing protein</fullName>
    </recommendedName>
</protein>
<dbReference type="EMBL" id="CAICTM010000318">
    <property type="protein sequence ID" value="CAB9507742.1"/>
    <property type="molecule type" value="Genomic_DNA"/>
</dbReference>
<reference evidence="2" key="1">
    <citation type="submission" date="2020-06" db="EMBL/GenBank/DDBJ databases">
        <authorList>
            <consortium name="Plant Systems Biology data submission"/>
        </authorList>
    </citation>
    <scope>NUCLEOTIDE SEQUENCE</scope>
    <source>
        <strain evidence="2">D6</strain>
    </source>
</reference>
<evidence type="ECO:0000313" key="2">
    <source>
        <dbReference type="EMBL" id="CAB9507742.1"/>
    </source>
</evidence>
<name>A0A9N8DS80_9STRA</name>
<evidence type="ECO:0008006" key="4">
    <source>
        <dbReference type="Google" id="ProtNLM"/>
    </source>
</evidence>
<sequence length="152" mass="16766">MMGSMTRSILLLLSLVSLTTVTAFAPTILPPKQLTATSTQLFQTPVQDQEEYYLQLAVQNEGNTNTPEMIYILVYNPYTDEEGVHTTEYPKESGKQALLVFEALEDCRQMASLLAVEPSVPGEPVPTPAPLAQMEMACQQMEWTIKVVPATA</sequence>